<dbReference type="AlphaFoldDB" id="Q1N439"/>
<dbReference type="EMBL" id="AAQH01000003">
    <property type="protein sequence ID" value="EAT13026.1"/>
    <property type="molecule type" value="Genomic_DNA"/>
</dbReference>
<evidence type="ECO:0000259" key="3">
    <source>
        <dbReference type="PROSITE" id="PS50883"/>
    </source>
</evidence>
<accession>Q1N439</accession>
<dbReference type="InterPro" id="IPR050706">
    <property type="entry name" value="Cyclic-di-GMP_PDE-like"/>
</dbReference>
<dbReference type="Proteomes" id="UP000004263">
    <property type="component" value="Unassembled WGS sequence"/>
</dbReference>
<feature type="transmembrane region" description="Helical" evidence="2">
    <location>
        <begin position="12"/>
        <end position="34"/>
    </location>
</feature>
<dbReference type="STRING" id="207949.RED65_15057"/>
<dbReference type="PANTHER" id="PTHR33121">
    <property type="entry name" value="CYCLIC DI-GMP PHOSPHODIESTERASE PDEF"/>
    <property type="match status" value="1"/>
</dbReference>
<proteinExistence type="predicted"/>
<feature type="transmembrane region" description="Helical" evidence="2">
    <location>
        <begin position="46"/>
        <end position="63"/>
    </location>
</feature>
<dbReference type="InterPro" id="IPR029787">
    <property type="entry name" value="Nucleotide_cyclase"/>
</dbReference>
<evidence type="ECO:0000256" key="2">
    <source>
        <dbReference type="SAM" id="Phobius"/>
    </source>
</evidence>
<dbReference type="CDD" id="cd01948">
    <property type="entry name" value="EAL"/>
    <property type="match status" value="1"/>
</dbReference>
<evidence type="ECO:0000256" key="1">
    <source>
        <dbReference type="SAM" id="Coils"/>
    </source>
</evidence>
<dbReference type="InterPro" id="IPR000160">
    <property type="entry name" value="GGDEF_dom"/>
</dbReference>
<dbReference type="Gene3D" id="3.30.70.270">
    <property type="match status" value="1"/>
</dbReference>
<dbReference type="SMART" id="SM00052">
    <property type="entry name" value="EAL"/>
    <property type="match status" value="1"/>
</dbReference>
<evidence type="ECO:0000259" key="4">
    <source>
        <dbReference type="PROSITE" id="PS50887"/>
    </source>
</evidence>
<keyword evidence="6" id="KW-1185">Reference proteome</keyword>
<sequence>MKISLFSALKIAITYAVFAGAWILFSDVALQAAVHDIALLSQLQTFKGWFFVLVTSVLLFAMVSRSVQTSELLNQFDPLTGLLNHHMFSAQLERKVAMRKPEQTLVVIYLDIDHFSHLNRALGFNEANQILMGLSRALKDHYSAHVLLGRFPPDQFAIAFLSDKSMGEIEAGIKGLRQMFDQYMYEQQVEVTCTLGVAMGPSDSRQAKGLMAAASDALGHAKTRERNSVQFFNKQLSELENQRQKLLGDLRQDLAANRLNMVYQPQYRLADQTLVGVEALIRWEHAEHGFISPDVFIPLAEDNSIANEISRFVVHQVYQDLQQYRLLGNPIERVSINISAVEFNSRMMLDALLMEIESLPNLKQWLQIEITETATLNNLEKSAANIKALKAEGLRFSVDDFGTGYTSLAMLKDLPIDEVKIDRSFIKAMVHETKAKAIVEAIVGMTHGFGISIVAEGIENKEQLDLLKVMGCSEGQGYFLAKPLNVKQLAATVRSGL</sequence>
<dbReference type="InterPro" id="IPR001633">
    <property type="entry name" value="EAL_dom"/>
</dbReference>
<protein>
    <submittedName>
        <fullName evidence="5">Response regulator/GGDEF domain/EAL domain protein</fullName>
    </submittedName>
</protein>
<evidence type="ECO:0000313" key="5">
    <source>
        <dbReference type="EMBL" id="EAT13026.1"/>
    </source>
</evidence>
<dbReference type="Pfam" id="PF00563">
    <property type="entry name" value="EAL"/>
    <property type="match status" value="1"/>
</dbReference>
<dbReference type="SMART" id="SM00267">
    <property type="entry name" value="GGDEF"/>
    <property type="match status" value="1"/>
</dbReference>
<reference evidence="5 6" key="1">
    <citation type="submission" date="2006-03" db="EMBL/GenBank/DDBJ databases">
        <authorList>
            <person name="Pinhassi J."/>
            <person name="Pedros-Alio C."/>
            <person name="Ferriera S."/>
            <person name="Johnson J."/>
            <person name="Kravitz S."/>
            <person name="Halpern A."/>
            <person name="Remington K."/>
            <person name="Beeson K."/>
            <person name="Tran B."/>
            <person name="Rogers Y.-H."/>
            <person name="Friedman R."/>
            <person name="Venter J.C."/>
        </authorList>
    </citation>
    <scope>NUCLEOTIDE SEQUENCE [LARGE SCALE GENOMIC DNA]</scope>
    <source>
        <strain evidence="5 6">RED65</strain>
    </source>
</reference>
<dbReference type="SUPFAM" id="SSF141868">
    <property type="entry name" value="EAL domain-like"/>
    <property type="match status" value="1"/>
</dbReference>
<dbReference type="Pfam" id="PF00990">
    <property type="entry name" value="GGDEF"/>
    <property type="match status" value="1"/>
</dbReference>
<organism evidence="5 6">
    <name type="scientific">Bermanella marisrubri</name>
    <dbReference type="NCBI Taxonomy" id="207949"/>
    <lineage>
        <taxon>Bacteria</taxon>
        <taxon>Pseudomonadati</taxon>
        <taxon>Pseudomonadota</taxon>
        <taxon>Gammaproteobacteria</taxon>
        <taxon>Oceanospirillales</taxon>
        <taxon>Oceanospirillaceae</taxon>
        <taxon>Bermanella</taxon>
    </lineage>
</organism>
<dbReference type="PROSITE" id="PS50883">
    <property type="entry name" value="EAL"/>
    <property type="match status" value="1"/>
</dbReference>
<dbReference type="PROSITE" id="PS50887">
    <property type="entry name" value="GGDEF"/>
    <property type="match status" value="1"/>
</dbReference>
<name>Q1N439_9GAMM</name>
<feature type="domain" description="EAL" evidence="3">
    <location>
        <begin position="243"/>
        <end position="497"/>
    </location>
</feature>
<dbReference type="InterPro" id="IPR043128">
    <property type="entry name" value="Rev_trsase/Diguanyl_cyclase"/>
</dbReference>
<dbReference type="OrthoDB" id="8416215at2"/>
<feature type="domain" description="GGDEF" evidence="4">
    <location>
        <begin position="103"/>
        <end position="234"/>
    </location>
</feature>
<dbReference type="NCBIfam" id="TIGR00254">
    <property type="entry name" value="GGDEF"/>
    <property type="match status" value="1"/>
</dbReference>
<dbReference type="GO" id="GO:0071111">
    <property type="term" value="F:cyclic-guanylate-specific phosphodiesterase activity"/>
    <property type="evidence" value="ECO:0007669"/>
    <property type="project" value="InterPro"/>
</dbReference>
<keyword evidence="2" id="KW-1133">Transmembrane helix</keyword>
<dbReference type="InterPro" id="IPR035919">
    <property type="entry name" value="EAL_sf"/>
</dbReference>
<dbReference type="SUPFAM" id="SSF55073">
    <property type="entry name" value="Nucleotide cyclase"/>
    <property type="match status" value="1"/>
</dbReference>
<comment type="caution">
    <text evidence="5">The sequence shown here is derived from an EMBL/GenBank/DDBJ whole genome shotgun (WGS) entry which is preliminary data.</text>
</comment>
<feature type="coiled-coil region" evidence="1">
    <location>
        <begin position="222"/>
        <end position="256"/>
    </location>
</feature>
<keyword evidence="1" id="KW-0175">Coiled coil</keyword>
<keyword evidence="2" id="KW-0472">Membrane</keyword>
<dbReference type="Gene3D" id="3.20.20.450">
    <property type="entry name" value="EAL domain"/>
    <property type="match status" value="1"/>
</dbReference>
<keyword evidence="2" id="KW-0812">Transmembrane</keyword>
<dbReference type="CDD" id="cd01949">
    <property type="entry name" value="GGDEF"/>
    <property type="match status" value="1"/>
</dbReference>
<dbReference type="RefSeq" id="WP_007018097.1">
    <property type="nucleotide sequence ID" value="NZ_CH724115.1"/>
</dbReference>
<gene>
    <name evidence="5" type="ORF">RED65_15057</name>
</gene>
<dbReference type="HOGENOM" id="CLU_000445_70_50_6"/>
<evidence type="ECO:0000313" key="6">
    <source>
        <dbReference type="Proteomes" id="UP000004263"/>
    </source>
</evidence>
<dbReference type="PANTHER" id="PTHR33121:SF19">
    <property type="entry name" value="CYCLIC DI-GMP PHOSPHODIESTERASE PA2567"/>
    <property type="match status" value="1"/>
</dbReference>